<dbReference type="InterPro" id="IPR011990">
    <property type="entry name" value="TPR-like_helical_dom_sf"/>
</dbReference>
<dbReference type="CDD" id="cd06170">
    <property type="entry name" value="LuxR_C_like"/>
    <property type="match status" value="1"/>
</dbReference>
<comment type="caution">
    <text evidence="5">The sequence shown here is derived from an EMBL/GenBank/DDBJ whole genome shotgun (WGS) entry which is preliminary data.</text>
</comment>
<dbReference type="InterPro" id="IPR000792">
    <property type="entry name" value="Tscrpt_reg_LuxR_C"/>
</dbReference>
<name>A0ABV5SHM8_9ACTN</name>
<evidence type="ECO:0000256" key="2">
    <source>
        <dbReference type="ARBA" id="ARBA00022840"/>
    </source>
</evidence>
<evidence type="ECO:0000256" key="3">
    <source>
        <dbReference type="SAM" id="MobiDB-lite"/>
    </source>
</evidence>
<dbReference type="PANTHER" id="PTHR16305:SF35">
    <property type="entry name" value="TRANSCRIPTIONAL ACTIVATOR DOMAIN"/>
    <property type="match status" value="1"/>
</dbReference>
<dbReference type="Proteomes" id="UP001589532">
    <property type="component" value="Unassembled WGS sequence"/>
</dbReference>
<proteinExistence type="predicted"/>
<dbReference type="PROSITE" id="PS50043">
    <property type="entry name" value="HTH_LUXR_2"/>
    <property type="match status" value="1"/>
</dbReference>
<accession>A0ABV5SHM8</accession>
<dbReference type="EMBL" id="JBHMBW010000099">
    <property type="protein sequence ID" value="MFB9630593.1"/>
    <property type="molecule type" value="Genomic_DNA"/>
</dbReference>
<sequence>MSIHAISPRFVGRARELAVLGDALARARAGASSTVLVGGEAGVGKTRLIREFTDRADDVLVLVGGCLELGTEGLPFAPFTAVLRGLVRELGRDGVAALVPGGTTRGLARLLPEFGEPDKDGPEARARLFEQVLGLLERLAEERPALLIVEDAHWADRSTRDLLSFLVRYQPSAAGLLIVVTYRTDELHRTHPLRPLLAELGRVEWVRRVELRRLTRREAVAQAASILEREPSPAVMDQIYARSEGNPLFVEALLSEGNGGDALPESLRDLLLAGVERLPDETQELLRVASAGGQRIEHDLLSAVAGLDESALSRALRPAVAGNVLAVDGEGYCFRHALIREALHDDLLPGEHTRLHTRFAEALERDLSILPAPRGAIELAHHWHSAHDSTWALVSAWHAAAAARKSTAYDEQLGMLSRVLELWDQVPDAAERLGRDRLDVLAQTATVAHLAGEYERSIALASAALAELDRDADPIRSAKLLRQRGLTRYDLGRAGYIEDLRDAAALVPSDQPNKLRGQVLESLSRMLHEPEVWPEKLATARLAMEIGHEVRDANVEAHSLINLTWARFGYSEIEAQLEAFTEARRIAHRDVAYNALMRCAISESDALEGAGWHERAAQVARDGVEEAGLYGLARTSGTFLSINLAEPLVSLGRWDEALEVIEHALDLAPPAPYRASLQGFATDIALARGELDRAERLLDSSRSVLSRGTFRDQTVLPHLRREVQLLRARGQVEAAVEAAARAMGERDLLATPRYSWPVLVTVASLLTSVVPQSERAAPPARPGEALPQAEAGRRGVLPVQFPAPGDAARSGSPGVLGSGALRDMGSGGSGAVGPDALRAARSGASGVVGSGASGVVGSGASPVPLSQLGASLMAWLRALGQELETDGELQQAYHLTFTALLGPEPSLGGDAADPAAWQVKAWDLAVSAWAALRQPYAEAQSLAGAASAALACGDRQEAAARLGRARELAGRLGATPLLEQLDVFARRARIGGSEEAADGHPLGLTARELEVLREVTNGRSNREIAEALFISVKTVSVHVSNILAKLGVATRGEAAATAHRLHLFDTPL</sequence>
<dbReference type="SMART" id="SM00421">
    <property type="entry name" value="HTH_LUXR"/>
    <property type="match status" value="1"/>
</dbReference>
<protein>
    <submittedName>
        <fullName evidence="5">AAA family ATPase</fullName>
    </submittedName>
</protein>
<evidence type="ECO:0000259" key="4">
    <source>
        <dbReference type="PROSITE" id="PS50043"/>
    </source>
</evidence>
<reference evidence="5 6" key="1">
    <citation type="submission" date="2024-09" db="EMBL/GenBank/DDBJ databases">
        <authorList>
            <person name="Sun Q."/>
            <person name="Mori K."/>
        </authorList>
    </citation>
    <scope>NUCLEOTIDE SEQUENCE [LARGE SCALE GENOMIC DNA]</scope>
    <source>
        <strain evidence="5 6">JCM 3143</strain>
    </source>
</reference>
<feature type="domain" description="HTH luxR-type" evidence="4">
    <location>
        <begin position="997"/>
        <end position="1062"/>
    </location>
</feature>
<dbReference type="SUPFAM" id="SSF46894">
    <property type="entry name" value="C-terminal effector domain of the bipartite response regulators"/>
    <property type="match status" value="1"/>
</dbReference>
<keyword evidence="2" id="KW-0067">ATP-binding</keyword>
<dbReference type="PRINTS" id="PR00038">
    <property type="entry name" value="HTHLUXR"/>
</dbReference>
<keyword evidence="6" id="KW-1185">Reference proteome</keyword>
<dbReference type="PANTHER" id="PTHR16305">
    <property type="entry name" value="TESTICULAR SOLUBLE ADENYLYL CYCLASE"/>
    <property type="match status" value="1"/>
</dbReference>
<dbReference type="SUPFAM" id="SSF48452">
    <property type="entry name" value="TPR-like"/>
    <property type="match status" value="2"/>
</dbReference>
<dbReference type="RefSeq" id="WP_344993233.1">
    <property type="nucleotide sequence ID" value="NZ_BAAAXV010000008.1"/>
</dbReference>
<dbReference type="Pfam" id="PF00196">
    <property type="entry name" value="GerE"/>
    <property type="match status" value="1"/>
</dbReference>
<keyword evidence="1" id="KW-0547">Nucleotide-binding</keyword>
<feature type="region of interest" description="Disordered" evidence="3">
    <location>
        <begin position="798"/>
        <end position="833"/>
    </location>
</feature>
<dbReference type="InterPro" id="IPR041664">
    <property type="entry name" value="AAA_16"/>
</dbReference>
<dbReference type="InterPro" id="IPR027417">
    <property type="entry name" value="P-loop_NTPase"/>
</dbReference>
<dbReference type="SUPFAM" id="SSF52540">
    <property type="entry name" value="P-loop containing nucleoside triphosphate hydrolases"/>
    <property type="match status" value="1"/>
</dbReference>
<dbReference type="InterPro" id="IPR016032">
    <property type="entry name" value="Sig_transdc_resp-reg_C-effctor"/>
</dbReference>
<dbReference type="PROSITE" id="PS00622">
    <property type="entry name" value="HTH_LUXR_1"/>
    <property type="match status" value="1"/>
</dbReference>
<dbReference type="Gene3D" id="1.10.10.10">
    <property type="entry name" value="Winged helix-like DNA-binding domain superfamily/Winged helix DNA-binding domain"/>
    <property type="match status" value="1"/>
</dbReference>
<dbReference type="Gene3D" id="3.40.50.300">
    <property type="entry name" value="P-loop containing nucleotide triphosphate hydrolases"/>
    <property type="match status" value="1"/>
</dbReference>
<organism evidence="5 6">
    <name type="scientific">Nonomuraea helvata</name>
    <dbReference type="NCBI Taxonomy" id="37484"/>
    <lineage>
        <taxon>Bacteria</taxon>
        <taxon>Bacillati</taxon>
        <taxon>Actinomycetota</taxon>
        <taxon>Actinomycetes</taxon>
        <taxon>Streptosporangiales</taxon>
        <taxon>Streptosporangiaceae</taxon>
        <taxon>Nonomuraea</taxon>
    </lineage>
</organism>
<dbReference type="InterPro" id="IPR036388">
    <property type="entry name" value="WH-like_DNA-bd_sf"/>
</dbReference>
<gene>
    <name evidence="5" type="ORF">ACFFSA_46600</name>
</gene>
<evidence type="ECO:0000256" key="1">
    <source>
        <dbReference type="ARBA" id="ARBA00022741"/>
    </source>
</evidence>
<evidence type="ECO:0000313" key="6">
    <source>
        <dbReference type="Proteomes" id="UP001589532"/>
    </source>
</evidence>
<evidence type="ECO:0000313" key="5">
    <source>
        <dbReference type="EMBL" id="MFB9630593.1"/>
    </source>
</evidence>
<dbReference type="Gene3D" id="1.25.40.10">
    <property type="entry name" value="Tetratricopeptide repeat domain"/>
    <property type="match status" value="1"/>
</dbReference>
<dbReference type="Pfam" id="PF13191">
    <property type="entry name" value="AAA_16"/>
    <property type="match status" value="1"/>
</dbReference>